<reference evidence="1 2" key="1">
    <citation type="submission" date="2020-09" db="EMBL/GenBank/DDBJ databases">
        <title>De no assembly of potato wild relative species, Solanum commersonii.</title>
        <authorList>
            <person name="Cho K."/>
        </authorList>
    </citation>
    <scope>NUCLEOTIDE SEQUENCE [LARGE SCALE GENOMIC DNA]</scope>
    <source>
        <strain evidence="1">LZ3.2</strain>
        <tissue evidence="1">Leaf</tissue>
    </source>
</reference>
<dbReference type="AlphaFoldDB" id="A0A9J5WSL2"/>
<name>A0A9J5WSL2_SOLCO</name>
<comment type="caution">
    <text evidence="1">The sequence shown here is derived from an EMBL/GenBank/DDBJ whole genome shotgun (WGS) entry which is preliminary data.</text>
</comment>
<organism evidence="1 2">
    <name type="scientific">Solanum commersonii</name>
    <name type="common">Commerson's wild potato</name>
    <name type="synonym">Commerson's nightshade</name>
    <dbReference type="NCBI Taxonomy" id="4109"/>
    <lineage>
        <taxon>Eukaryota</taxon>
        <taxon>Viridiplantae</taxon>
        <taxon>Streptophyta</taxon>
        <taxon>Embryophyta</taxon>
        <taxon>Tracheophyta</taxon>
        <taxon>Spermatophyta</taxon>
        <taxon>Magnoliopsida</taxon>
        <taxon>eudicotyledons</taxon>
        <taxon>Gunneridae</taxon>
        <taxon>Pentapetalae</taxon>
        <taxon>asterids</taxon>
        <taxon>lamiids</taxon>
        <taxon>Solanales</taxon>
        <taxon>Solanaceae</taxon>
        <taxon>Solanoideae</taxon>
        <taxon>Solaneae</taxon>
        <taxon>Solanum</taxon>
    </lineage>
</organism>
<proteinExistence type="predicted"/>
<protein>
    <submittedName>
        <fullName evidence="1">Uncharacterized protein</fullName>
    </submittedName>
</protein>
<keyword evidence="2" id="KW-1185">Reference proteome</keyword>
<evidence type="ECO:0000313" key="2">
    <source>
        <dbReference type="Proteomes" id="UP000824120"/>
    </source>
</evidence>
<sequence length="153" mass="17807">MAHLQGQTSPRVGKPPILPIFMCYCPRHFMVTRNSDVWSQLVGTSNSTYLQVKTSLKAGKPPILPILMFCRLLYFMMTWNYDLWSQLVSTAKTAHLKSETSPEQSTKFYGDPKFRYHFCHKLTWTFVKTLAMEPIGRHDQNSPLTRSNEPHRR</sequence>
<dbReference type="EMBL" id="JACXVP010000010">
    <property type="protein sequence ID" value="KAG5578682.1"/>
    <property type="molecule type" value="Genomic_DNA"/>
</dbReference>
<evidence type="ECO:0000313" key="1">
    <source>
        <dbReference type="EMBL" id="KAG5578682.1"/>
    </source>
</evidence>
<accession>A0A9J5WSL2</accession>
<dbReference type="Proteomes" id="UP000824120">
    <property type="component" value="Chromosome 10"/>
</dbReference>
<gene>
    <name evidence="1" type="ORF">H5410_049309</name>
</gene>